<evidence type="ECO:0000256" key="1">
    <source>
        <dbReference type="SAM" id="MobiDB-lite"/>
    </source>
</evidence>
<dbReference type="Proteomes" id="UP000540412">
    <property type="component" value="Unassembled WGS sequence"/>
</dbReference>
<comment type="caution">
    <text evidence="2">The sequence shown here is derived from an EMBL/GenBank/DDBJ whole genome shotgun (WGS) entry which is preliminary data.</text>
</comment>
<name>A0A7W9PLD5_9NOCA</name>
<protein>
    <submittedName>
        <fullName evidence="2">Uncharacterized protein</fullName>
    </submittedName>
</protein>
<dbReference type="RefSeq" id="WP_157185748.1">
    <property type="nucleotide sequence ID" value="NZ_JACHIT010000002.1"/>
</dbReference>
<evidence type="ECO:0000313" key="2">
    <source>
        <dbReference type="EMBL" id="MBB5918309.1"/>
    </source>
</evidence>
<sequence>MRTPAMTFHYLVRAIRANDKRSVVYVPALDVWTVTDDNPADIAAKAKSMIADTVLRRTRFEITIDTSTSPPGTEPEADELFRHTAGMRRWEPRDGDE</sequence>
<accession>A0A7W9PLD5</accession>
<proteinExistence type="predicted"/>
<reference evidence="2 3" key="1">
    <citation type="submission" date="2020-08" db="EMBL/GenBank/DDBJ databases">
        <title>Sequencing the genomes of 1000 actinobacteria strains.</title>
        <authorList>
            <person name="Klenk H.-P."/>
        </authorList>
    </citation>
    <scope>NUCLEOTIDE SEQUENCE [LARGE SCALE GENOMIC DNA]</scope>
    <source>
        <strain evidence="2 3">DSM 43582</strain>
    </source>
</reference>
<evidence type="ECO:0000313" key="3">
    <source>
        <dbReference type="Proteomes" id="UP000540412"/>
    </source>
</evidence>
<dbReference type="AlphaFoldDB" id="A0A7W9PLD5"/>
<organism evidence="2 3">
    <name type="scientific">Nocardia transvalensis</name>
    <dbReference type="NCBI Taxonomy" id="37333"/>
    <lineage>
        <taxon>Bacteria</taxon>
        <taxon>Bacillati</taxon>
        <taxon>Actinomycetota</taxon>
        <taxon>Actinomycetes</taxon>
        <taxon>Mycobacteriales</taxon>
        <taxon>Nocardiaceae</taxon>
        <taxon>Nocardia</taxon>
    </lineage>
</organism>
<feature type="region of interest" description="Disordered" evidence="1">
    <location>
        <begin position="65"/>
        <end position="97"/>
    </location>
</feature>
<dbReference type="EMBL" id="JACHIT010000002">
    <property type="protein sequence ID" value="MBB5918309.1"/>
    <property type="molecule type" value="Genomic_DNA"/>
</dbReference>
<gene>
    <name evidence="2" type="ORF">BJY24_007221</name>
</gene>
<feature type="compositionally biased region" description="Basic and acidic residues" evidence="1">
    <location>
        <begin position="88"/>
        <end position="97"/>
    </location>
</feature>
<keyword evidence="3" id="KW-1185">Reference proteome</keyword>